<name>A0A7W5C6U9_9BACL</name>
<dbReference type="Pfam" id="PF01832">
    <property type="entry name" value="Glucosaminidase"/>
    <property type="match status" value="1"/>
</dbReference>
<dbReference type="PANTHER" id="PTHR33308:SF9">
    <property type="entry name" value="PEPTIDOGLYCAN HYDROLASE FLGJ"/>
    <property type="match status" value="1"/>
</dbReference>
<keyword evidence="1" id="KW-0378">Hydrolase</keyword>
<dbReference type="EMBL" id="JACHXW010000005">
    <property type="protein sequence ID" value="MBB3152173.1"/>
    <property type="molecule type" value="Genomic_DNA"/>
</dbReference>
<evidence type="ECO:0000313" key="3">
    <source>
        <dbReference type="EMBL" id="MBB3152173.1"/>
    </source>
</evidence>
<dbReference type="Gene3D" id="4.10.80.30">
    <property type="entry name" value="DNA polymerase, domain 6"/>
    <property type="match status" value="1"/>
</dbReference>
<protein>
    <submittedName>
        <fullName evidence="3">Flagellar protein FlgJ</fullName>
    </submittedName>
</protein>
<accession>A0A7W5C6U9</accession>
<keyword evidence="3" id="KW-0969">Cilium</keyword>
<organism evidence="3 4">
    <name type="scientific">Paenibacillus endophyticus</name>
    <dbReference type="NCBI Taxonomy" id="1294268"/>
    <lineage>
        <taxon>Bacteria</taxon>
        <taxon>Bacillati</taxon>
        <taxon>Bacillota</taxon>
        <taxon>Bacilli</taxon>
        <taxon>Bacillales</taxon>
        <taxon>Paenibacillaceae</taxon>
        <taxon>Paenibacillus</taxon>
    </lineage>
</organism>
<dbReference type="InterPro" id="IPR051056">
    <property type="entry name" value="Glycosyl_Hydrolase_73"/>
</dbReference>
<dbReference type="AlphaFoldDB" id="A0A7W5C6U9"/>
<gene>
    <name evidence="3" type="ORF">FHS16_002219</name>
</gene>
<evidence type="ECO:0000259" key="2">
    <source>
        <dbReference type="SMART" id="SM00047"/>
    </source>
</evidence>
<reference evidence="3 4" key="1">
    <citation type="submission" date="2020-08" db="EMBL/GenBank/DDBJ databases">
        <title>Genomic Encyclopedia of Type Strains, Phase III (KMG-III): the genomes of soil and plant-associated and newly described type strains.</title>
        <authorList>
            <person name="Whitman W."/>
        </authorList>
    </citation>
    <scope>NUCLEOTIDE SEQUENCE [LARGE SCALE GENOMIC DNA]</scope>
    <source>
        <strain evidence="3 4">CECT 8234</strain>
    </source>
</reference>
<dbReference type="Gene3D" id="1.10.530.10">
    <property type="match status" value="1"/>
</dbReference>
<keyword evidence="3" id="KW-0966">Cell projection</keyword>
<dbReference type="GO" id="GO:0004040">
    <property type="term" value="F:amidase activity"/>
    <property type="evidence" value="ECO:0007669"/>
    <property type="project" value="InterPro"/>
</dbReference>
<proteinExistence type="predicted"/>
<feature type="domain" description="Mannosyl-glycoprotein endo-beta-N-acetylglucosamidase-like" evidence="2">
    <location>
        <begin position="1"/>
        <end position="154"/>
    </location>
</feature>
<dbReference type="InterPro" id="IPR002901">
    <property type="entry name" value="MGlyc_endo_b_GlcNAc-like_dom"/>
</dbReference>
<comment type="caution">
    <text evidence="3">The sequence shown here is derived from an EMBL/GenBank/DDBJ whole genome shotgun (WGS) entry which is preliminary data.</text>
</comment>
<dbReference type="PANTHER" id="PTHR33308">
    <property type="entry name" value="PEPTIDOGLYCAN HYDROLASE FLGJ"/>
    <property type="match status" value="1"/>
</dbReference>
<dbReference type="Proteomes" id="UP000518605">
    <property type="component" value="Unassembled WGS sequence"/>
</dbReference>
<dbReference type="SMART" id="SM00047">
    <property type="entry name" value="LYZ2"/>
    <property type="match status" value="1"/>
</dbReference>
<dbReference type="RefSeq" id="WP_183561832.1">
    <property type="nucleotide sequence ID" value="NZ_CBCSLB010000003.1"/>
</dbReference>
<sequence>MAQLTRKAFFETLAPTVIRIRQEGSPMFPSVRLAQNLLETGGVIHEWFNLGGIKVGSGQTNAYWHGEAVVKGTWEVVDGRNETTRAAFRAYKSVYHFYKDLDMLLNTPRYERVRKALSPERQADMLFACGYATDPSYPSKLKAIINQYSLKKYDAAGTKQVPKPEKLKEAEGITLLYNGLFISSGYLLGGSTWVPARSAGEALGAEIDWTGTQVTVNGDPLESLLSEATGYVPVRALAAALGLAPVWDPAARVILLK</sequence>
<evidence type="ECO:0000313" key="4">
    <source>
        <dbReference type="Proteomes" id="UP000518605"/>
    </source>
</evidence>
<keyword evidence="3" id="KW-0282">Flagellum</keyword>
<evidence type="ECO:0000256" key="1">
    <source>
        <dbReference type="ARBA" id="ARBA00022801"/>
    </source>
</evidence>
<keyword evidence="4" id="KW-1185">Reference proteome</keyword>